<feature type="transmembrane region" description="Helical" evidence="1">
    <location>
        <begin position="168"/>
        <end position="199"/>
    </location>
</feature>
<organism evidence="2 3">
    <name type="scientific">Owenweeksia hongkongensis (strain DSM 17368 / CIP 108786 / JCM 12287 / NRRL B-23963 / UST20020801)</name>
    <dbReference type="NCBI Taxonomy" id="926562"/>
    <lineage>
        <taxon>Bacteria</taxon>
        <taxon>Pseudomonadati</taxon>
        <taxon>Bacteroidota</taxon>
        <taxon>Flavobacteriia</taxon>
        <taxon>Flavobacteriales</taxon>
        <taxon>Owenweeksiaceae</taxon>
        <taxon>Owenweeksia</taxon>
    </lineage>
</organism>
<evidence type="ECO:0000313" key="3">
    <source>
        <dbReference type="Proteomes" id="UP000005631"/>
    </source>
</evidence>
<evidence type="ECO:0000256" key="1">
    <source>
        <dbReference type="SAM" id="Phobius"/>
    </source>
</evidence>
<accession>G8R1M5</accession>
<keyword evidence="3" id="KW-1185">Reference proteome</keyword>
<feature type="transmembrane region" description="Helical" evidence="1">
    <location>
        <begin position="211"/>
        <end position="231"/>
    </location>
</feature>
<keyword evidence="1" id="KW-0812">Transmembrane</keyword>
<dbReference type="HOGENOM" id="CLU_523579_0_0_10"/>
<keyword evidence="1" id="KW-0472">Membrane</keyword>
<name>G8R1M5_OWEHD</name>
<protein>
    <recommendedName>
        <fullName evidence="4">Glycosyltransferase RgtA/B/C/D-like domain-containing protein</fullName>
    </recommendedName>
</protein>
<evidence type="ECO:0000313" key="2">
    <source>
        <dbReference type="EMBL" id="AEV31764.1"/>
    </source>
</evidence>
<dbReference type="OrthoDB" id="1466534at2"/>
<dbReference type="STRING" id="926562.Oweho_0751"/>
<feature type="transmembrane region" description="Helical" evidence="1">
    <location>
        <begin position="133"/>
        <end position="156"/>
    </location>
</feature>
<sequence>MQNKILTFWNKNERYLFWILLLVNLIPVLGVEYFFTGDGPAHLYNSNIIASLLSNPDSPYQDFFALRYELIPNLGGHLLLTLFNAWLPAAVSEKLVCALYLILFPISFRYAVKRLGGTFNPLFYLIFPLAHNFCFYIGFQSFSLSLAFMFFTIGLAHRAYIKGTWISALAWGMMLFITALFHLFPAMVAMMALGIYFLIKLFQERFKNIKTVLPFVVLGLPSVIFCLQFILGNSESFQFNQTELHQQLKGIYLALPIVTIDGKETYYSVMYNVIFALSLIAVFVYRLRKKRSFQLIDFLFITGVLLLALYFILPDSMATGGFLSMRFSLCFFLAWGFWVVLNSKTNIVTLILGLAFIAVNLYKLPYQLGKAEELEEDALQIMEAEAYIPEGSTVLPLNYSYHWLHYHIGLYLAADKDLVVLDNYEAYAVHFPVKWKEETWPQNSLGDFGKSHRPKVEIAVYEEYSGKTVDCVVRYGHSYDMDDASTLYTDSLLAVEFYPAFTSDDKMVEVHLRRSEDRSR</sequence>
<dbReference type="eggNOG" id="COG2246">
    <property type="taxonomic scope" value="Bacteria"/>
</dbReference>
<feature type="transmembrane region" description="Helical" evidence="1">
    <location>
        <begin position="85"/>
        <end position="112"/>
    </location>
</feature>
<proteinExistence type="predicted"/>
<dbReference type="AlphaFoldDB" id="G8R1M5"/>
<dbReference type="KEGG" id="oho:Oweho_0751"/>
<dbReference type="EMBL" id="CP003156">
    <property type="protein sequence ID" value="AEV31764.1"/>
    <property type="molecule type" value="Genomic_DNA"/>
</dbReference>
<gene>
    <name evidence="2" type="ordered locus">Oweho_0751</name>
</gene>
<feature type="transmembrane region" description="Helical" evidence="1">
    <location>
        <begin position="319"/>
        <end position="340"/>
    </location>
</feature>
<dbReference type="Proteomes" id="UP000005631">
    <property type="component" value="Chromosome"/>
</dbReference>
<feature type="transmembrane region" description="Helical" evidence="1">
    <location>
        <begin position="347"/>
        <end position="364"/>
    </location>
</feature>
<evidence type="ECO:0008006" key="4">
    <source>
        <dbReference type="Google" id="ProtNLM"/>
    </source>
</evidence>
<dbReference type="RefSeq" id="WP_014201125.1">
    <property type="nucleotide sequence ID" value="NC_016599.1"/>
</dbReference>
<reference evidence="2 3" key="1">
    <citation type="journal article" date="2012" name="Stand. Genomic Sci.">
        <title>Genome sequence of the orange-pigmented seawater bacterium Owenweeksia hongkongensis type strain (UST20020801(T)).</title>
        <authorList>
            <person name="Riedel T."/>
            <person name="Held B."/>
            <person name="Nolan M."/>
            <person name="Lucas S."/>
            <person name="Lapidus A."/>
            <person name="Tice H."/>
            <person name="Del Rio T.G."/>
            <person name="Cheng J.F."/>
            <person name="Han C."/>
            <person name="Tapia R."/>
            <person name="Goodwin L.A."/>
            <person name="Pitluck S."/>
            <person name="Liolios K."/>
            <person name="Mavromatis K."/>
            <person name="Pagani I."/>
            <person name="Ivanova N."/>
            <person name="Mikhailova N."/>
            <person name="Pati A."/>
            <person name="Chen A."/>
            <person name="Palaniappan K."/>
            <person name="Rohde M."/>
            <person name="Tindall B.J."/>
            <person name="Detter J.C."/>
            <person name="Goker M."/>
            <person name="Woyke T."/>
            <person name="Bristow J."/>
            <person name="Eisen J.A."/>
            <person name="Markowitz V."/>
            <person name="Hugenholtz P."/>
            <person name="Klenk H.P."/>
            <person name="Kyrpides N.C."/>
        </authorList>
    </citation>
    <scope>NUCLEOTIDE SEQUENCE</scope>
    <source>
        <strain evidence="3">DSM 17368 / JCM 12287 / NRRL B-23963</strain>
    </source>
</reference>
<keyword evidence="1" id="KW-1133">Transmembrane helix</keyword>
<feature type="transmembrane region" description="Helical" evidence="1">
    <location>
        <begin position="269"/>
        <end position="288"/>
    </location>
</feature>
<feature type="transmembrane region" description="Helical" evidence="1">
    <location>
        <begin position="15"/>
        <end position="35"/>
    </location>
</feature>
<feature type="transmembrane region" description="Helical" evidence="1">
    <location>
        <begin position="295"/>
        <end position="313"/>
    </location>
</feature>